<reference evidence="2" key="1">
    <citation type="submission" date="2022-11" db="UniProtKB">
        <authorList>
            <consortium name="WormBaseParasite"/>
        </authorList>
    </citation>
    <scope>IDENTIFICATION</scope>
</reference>
<dbReference type="PROSITE" id="PS51257">
    <property type="entry name" value="PROKAR_LIPOPROTEIN"/>
    <property type="match status" value="1"/>
</dbReference>
<sequence length="76" mass="8029">MRGDCWGQFHPFGVSCCCWRAGRQTHSDSSSSRISSKQSVSAAAAVAKVMGWCGNRAQQLRTGQRQLLAAADAAGA</sequence>
<protein>
    <submittedName>
        <fullName evidence="2">Uncharacterized protein</fullName>
    </submittedName>
</protein>
<evidence type="ECO:0000313" key="2">
    <source>
        <dbReference type="WBParaSite" id="Gr19_v10_g8682.t1"/>
    </source>
</evidence>
<name>A0A914ICQ4_GLORO</name>
<evidence type="ECO:0000313" key="1">
    <source>
        <dbReference type="Proteomes" id="UP000887572"/>
    </source>
</evidence>
<organism evidence="1 2">
    <name type="scientific">Globodera rostochiensis</name>
    <name type="common">Golden nematode worm</name>
    <name type="synonym">Heterodera rostochiensis</name>
    <dbReference type="NCBI Taxonomy" id="31243"/>
    <lineage>
        <taxon>Eukaryota</taxon>
        <taxon>Metazoa</taxon>
        <taxon>Ecdysozoa</taxon>
        <taxon>Nematoda</taxon>
        <taxon>Chromadorea</taxon>
        <taxon>Rhabditida</taxon>
        <taxon>Tylenchina</taxon>
        <taxon>Tylenchomorpha</taxon>
        <taxon>Tylenchoidea</taxon>
        <taxon>Heteroderidae</taxon>
        <taxon>Heteroderinae</taxon>
        <taxon>Globodera</taxon>
    </lineage>
</organism>
<dbReference type="AlphaFoldDB" id="A0A914ICQ4"/>
<dbReference type="Proteomes" id="UP000887572">
    <property type="component" value="Unplaced"/>
</dbReference>
<keyword evidence="1" id="KW-1185">Reference proteome</keyword>
<dbReference type="WBParaSite" id="Gr19_v10_g8682.t1">
    <property type="protein sequence ID" value="Gr19_v10_g8682.t1"/>
    <property type="gene ID" value="Gr19_v10_g8682"/>
</dbReference>
<accession>A0A914ICQ4</accession>
<proteinExistence type="predicted"/>